<evidence type="ECO:0000313" key="3">
    <source>
        <dbReference type="Proteomes" id="UP001437256"/>
    </source>
</evidence>
<sequence length="103" mass="11169">MLTSIPGEKEKRSQTVQVEHKSSSPSSWRFFAWEGLPVSLPITLTAPLNTTTVGRGVGVTAGTHPVSSSPPPRSPTTNYARSQSEKPISWHRRGPSFEQPGES</sequence>
<gene>
    <name evidence="2" type="ORF">AAF712_001797</name>
</gene>
<feature type="region of interest" description="Disordered" evidence="1">
    <location>
        <begin position="50"/>
        <end position="103"/>
    </location>
</feature>
<reference evidence="2 3" key="1">
    <citation type="submission" date="2024-05" db="EMBL/GenBank/DDBJ databases">
        <title>A draft genome resource for the thread blight pathogen Marasmius tenuissimus strain MS-2.</title>
        <authorList>
            <person name="Yulfo-Soto G.E."/>
            <person name="Baruah I.K."/>
            <person name="Amoako-Attah I."/>
            <person name="Bukari Y."/>
            <person name="Meinhardt L.W."/>
            <person name="Bailey B.A."/>
            <person name="Cohen S.P."/>
        </authorList>
    </citation>
    <scope>NUCLEOTIDE SEQUENCE [LARGE SCALE GENOMIC DNA]</scope>
    <source>
        <strain evidence="2 3">MS-2</strain>
    </source>
</reference>
<feature type="compositionally biased region" description="Polar residues" evidence="1">
    <location>
        <begin position="76"/>
        <end position="86"/>
    </location>
</feature>
<protein>
    <submittedName>
        <fullName evidence="2">Uncharacterized protein</fullName>
    </submittedName>
</protein>
<comment type="caution">
    <text evidence="2">The sequence shown here is derived from an EMBL/GenBank/DDBJ whole genome shotgun (WGS) entry which is preliminary data.</text>
</comment>
<name>A0ABR3ABE7_9AGAR</name>
<feature type="region of interest" description="Disordered" evidence="1">
    <location>
        <begin position="1"/>
        <end position="26"/>
    </location>
</feature>
<keyword evidence="3" id="KW-1185">Reference proteome</keyword>
<proteinExistence type="predicted"/>
<feature type="compositionally biased region" description="Low complexity" evidence="1">
    <location>
        <begin position="50"/>
        <end position="67"/>
    </location>
</feature>
<dbReference type="EMBL" id="JBBXMP010000004">
    <property type="protein sequence ID" value="KAL0071231.1"/>
    <property type="molecule type" value="Genomic_DNA"/>
</dbReference>
<dbReference type="Proteomes" id="UP001437256">
    <property type="component" value="Unassembled WGS sequence"/>
</dbReference>
<evidence type="ECO:0000313" key="2">
    <source>
        <dbReference type="EMBL" id="KAL0071231.1"/>
    </source>
</evidence>
<feature type="compositionally biased region" description="Basic and acidic residues" evidence="1">
    <location>
        <begin position="7"/>
        <end position="22"/>
    </location>
</feature>
<accession>A0ABR3ABE7</accession>
<organism evidence="2 3">
    <name type="scientific">Marasmius tenuissimus</name>
    <dbReference type="NCBI Taxonomy" id="585030"/>
    <lineage>
        <taxon>Eukaryota</taxon>
        <taxon>Fungi</taxon>
        <taxon>Dikarya</taxon>
        <taxon>Basidiomycota</taxon>
        <taxon>Agaricomycotina</taxon>
        <taxon>Agaricomycetes</taxon>
        <taxon>Agaricomycetidae</taxon>
        <taxon>Agaricales</taxon>
        <taxon>Marasmiineae</taxon>
        <taxon>Marasmiaceae</taxon>
        <taxon>Marasmius</taxon>
    </lineage>
</organism>
<evidence type="ECO:0000256" key="1">
    <source>
        <dbReference type="SAM" id="MobiDB-lite"/>
    </source>
</evidence>